<gene>
    <name evidence="2" type="ORF">FBEOM_13544</name>
</gene>
<dbReference type="OrthoDB" id="8062037at2759"/>
<feature type="compositionally biased region" description="Basic and acidic residues" evidence="1">
    <location>
        <begin position="434"/>
        <end position="459"/>
    </location>
</feature>
<reference evidence="2" key="1">
    <citation type="journal article" date="2017" name="Mycologia">
        <title>Fusarium algeriense, sp. nov., a novel toxigenic crown rot pathogen of durum wheat from Algeria is nested in the Fusarium burgessii species complex.</title>
        <authorList>
            <person name="Laraba I."/>
            <person name="Keddad A."/>
            <person name="Boureghda H."/>
            <person name="Abdallah N."/>
            <person name="Vaughan M.M."/>
            <person name="Proctor R.H."/>
            <person name="Busman M."/>
            <person name="O'Donnell K."/>
        </authorList>
    </citation>
    <scope>NUCLEOTIDE SEQUENCE</scope>
    <source>
        <strain evidence="2">NRRL 25174</strain>
    </source>
</reference>
<protein>
    <submittedName>
        <fullName evidence="2">Zinc finger RING FYVE PHD-type</fullName>
    </submittedName>
</protein>
<feature type="compositionally biased region" description="Polar residues" evidence="1">
    <location>
        <begin position="359"/>
        <end position="373"/>
    </location>
</feature>
<evidence type="ECO:0000313" key="2">
    <source>
        <dbReference type="EMBL" id="KAF4332659.1"/>
    </source>
</evidence>
<feature type="region of interest" description="Disordered" evidence="1">
    <location>
        <begin position="212"/>
        <end position="235"/>
    </location>
</feature>
<reference evidence="2" key="2">
    <citation type="submission" date="2020-02" db="EMBL/GenBank/DDBJ databases">
        <title>Identification and distribution of gene clusters putatively required for synthesis of sphingolipid metabolism inhibitors in phylogenetically diverse species of the filamentous fungus Fusarium.</title>
        <authorList>
            <person name="Kim H.-S."/>
            <person name="Busman M."/>
            <person name="Brown D.W."/>
            <person name="Divon H."/>
            <person name="Uhlig S."/>
            <person name="Proctor R.H."/>
        </authorList>
    </citation>
    <scope>NUCLEOTIDE SEQUENCE</scope>
    <source>
        <strain evidence="2">NRRL 25174</strain>
    </source>
</reference>
<feature type="compositionally biased region" description="Polar residues" evidence="1">
    <location>
        <begin position="391"/>
        <end position="405"/>
    </location>
</feature>
<name>A0A9P5A6K4_9HYPO</name>
<organism evidence="2 3">
    <name type="scientific">Fusarium beomiforme</name>
    <dbReference type="NCBI Taxonomy" id="44412"/>
    <lineage>
        <taxon>Eukaryota</taxon>
        <taxon>Fungi</taxon>
        <taxon>Dikarya</taxon>
        <taxon>Ascomycota</taxon>
        <taxon>Pezizomycotina</taxon>
        <taxon>Sordariomycetes</taxon>
        <taxon>Hypocreomycetidae</taxon>
        <taxon>Hypocreales</taxon>
        <taxon>Nectriaceae</taxon>
        <taxon>Fusarium</taxon>
        <taxon>Fusarium burgessii species complex</taxon>
    </lineage>
</organism>
<dbReference type="EMBL" id="PVQB02001019">
    <property type="protein sequence ID" value="KAF4332659.1"/>
    <property type="molecule type" value="Genomic_DNA"/>
</dbReference>
<keyword evidence="3" id="KW-1185">Reference proteome</keyword>
<evidence type="ECO:0000256" key="1">
    <source>
        <dbReference type="SAM" id="MobiDB-lite"/>
    </source>
</evidence>
<feature type="compositionally biased region" description="Basic and acidic residues" evidence="1">
    <location>
        <begin position="216"/>
        <end position="229"/>
    </location>
</feature>
<proteinExistence type="predicted"/>
<evidence type="ECO:0000313" key="3">
    <source>
        <dbReference type="Proteomes" id="UP000730481"/>
    </source>
</evidence>
<dbReference type="AlphaFoldDB" id="A0A9P5A6K4"/>
<accession>A0A9P5A6K4</accession>
<dbReference type="Proteomes" id="UP000730481">
    <property type="component" value="Unassembled WGS sequence"/>
</dbReference>
<sequence length="459" mass="52218">MITEADHSMTTPPKGLKGIFSWCKRFSSNHEILQEDVSVRSRPPSSVAEGNENKERKCLFRRISSKRTKRLVREKGEKRFVVIHNFRKLRIGHQRGPSDPSGFTVLERRDPMARDPKVLHPDLSPNHCVMCGKQLHDSASNFKRWRNCEARVYLPCGHWFGHHCLHNHLKSFIIPRTPTSDAVVATGELHCPMGNCIPIQYECGHLAIPTLKPHPHQPESIRQEERQEGQEEQGEQANRIILSECNFCSSGAHSKLMSRLQKHGKKMLVLPSPREHTRIPDRVTSRVKKAKRSWHKRRFQRHSRALDDKWLKSLEKKFQECEARRLAWLGIVIEPPANMALEETNRQRRSIDAPEIVSPPSQQENSKLSSGPSTEMLENPNLAEARKQKAVESTTSVKNVSSPDENSPAVASESWKLPQVPKQPSITVGCISTEADKSAARSEKEVIFPDPPKDEPKVT</sequence>
<comment type="caution">
    <text evidence="2">The sequence shown here is derived from an EMBL/GenBank/DDBJ whole genome shotgun (WGS) entry which is preliminary data.</text>
</comment>
<feature type="region of interest" description="Disordered" evidence="1">
    <location>
        <begin position="354"/>
        <end position="459"/>
    </location>
</feature>